<dbReference type="EMBL" id="QFPX01000008">
    <property type="protein sequence ID" value="PZQ54590.1"/>
    <property type="molecule type" value="Genomic_DNA"/>
</dbReference>
<sequence length="182" mass="19920">MRGNGARDDGVDRDGILLETPRLRLRPPVAADFEPMRQMFCDPQVVAHIGGSPLSRAEAWGRFQRDVGHWALEGFGQFTLLERSSGRYVGKLGHAKFLRDLGPKAGAEIEMTWTLASGFHGQGYAAEAGQAALAWFDGQGPRRTACIVAEANLPSLRLAERLGYREVDRLSGDGCTRIVLAR</sequence>
<dbReference type="PANTHER" id="PTHR43792">
    <property type="entry name" value="GNAT FAMILY, PUTATIVE (AFU_ORTHOLOGUE AFUA_3G00765)-RELATED-RELATED"/>
    <property type="match status" value="1"/>
</dbReference>
<reference evidence="2 3" key="1">
    <citation type="submission" date="2017-08" db="EMBL/GenBank/DDBJ databases">
        <title>Infants hospitalized years apart are colonized by the same room-sourced microbial strains.</title>
        <authorList>
            <person name="Brooks B."/>
            <person name="Olm M.R."/>
            <person name="Firek B.A."/>
            <person name="Baker R."/>
            <person name="Thomas B.C."/>
            <person name="Morowitz M.J."/>
            <person name="Banfield J.F."/>
        </authorList>
    </citation>
    <scope>NUCLEOTIDE SEQUENCE [LARGE SCALE GENOMIC DNA]</scope>
    <source>
        <strain evidence="2">S2_005_002_R2_33</strain>
    </source>
</reference>
<evidence type="ECO:0000259" key="1">
    <source>
        <dbReference type="PROSITE" id="PS51186"/>
    </source>
</evidence>
<comment type="caution">
    <text evidence="2">The sequence shown here is derived from an EMBL/GenBank/DDBJ whole genome shotgun (WGS) entry which is preliminary data.</text>
</comment>
<keyword evidence="2" id="KW-0808">Transferase</keyword>
<organism evidence="2 3">
    <name type="scientific">Novosphingobium pentaromativorans</name>
    <dbReference type="NCBI Taxonomy" id="205844"/>
    <lineage>
        <taxon>Bacteria</taxon>
        <taxon>Pseudomonadati</taxon>
        <taxon>Pseudomonadota</taxon>
        <taxon>Alphaproteobacteria</taxon>
        <taxon>Sphingomonadales</taxon>
        <taxon>Sphingomonadaceae</taxon>
        <taxon>Novosphingobium</taxon>
    </lineage>
</organism>
<dbReference type="AlphaFoldDB" id="A0A2W5QT21"/>
<dbReference type="PANTHER" id="PTHR43792:SF1">
    <property type="entry name" value="N-ACETYLTRANSFERASE DOMAIN-CONTAINING PROTEIN"/>
    <property type="match status" value="1"/>
</dbReference>
<evidence type="ECO:0000313" key="3">
    <source>
        <dbReference type="Proteomes" id="UP000249082"/>
    </source>
</evidence>
<dbReference type="InterPro" id="IPR016181">
    <property type="entry name" value="Acyl_CoA_acyltransferase"/>
</dbReference>
<dbReference type="GO" id="GO:0016747">
    <property type="term" value="F:acyltransferase activity, transferring groups other than amino-acyl groups"/>
    <property type="evidence" value="ECO:0007669"/>
    <property type="project" value="InterPro"/>
</dbReference>
<dbReference type="SUPFAM" id="SSF55729">
    <property type="entry name" value="Acyl-CoA N-acyltransferases (Nat)"/>
    <property type="match status" value="1"/>
</dbReference>
<dbReference type="Gene3D" id="3.40.630.30">
    <property type="match status" value="1"/>
</dbReference>
<dbReference type="Proteomes" id="UP000249082">
    <property type="component" value="Unassembled WGS sequence"/>
</dbReference>
<name>A0A2W5QT21_9SPHN</name>
<dbReference type="InterPro" id="IPR051531">
    <property type="entry name" value="N-acetyltransferase"/>
</dbReference>
<protein>
    <submittedName>
        <fullName evidence="2">GNAT family N-acetyltransferase</fullName>
    </submittedName>
</protein>
<evidence type="ECO:0000313" key="2">
    <source>
        <dbReference type="EMBL" id="PZQ54590.1"/>
    </source>
</evidence>
<feature type="domain" description="N-acetyltransferase" evidence="1">
    <location>
        <begin position="23"/>
        <end position="182"/>
    </location>
</feature>
<gene>
    <name evidence="2" type="ORF">DI555_11145</name>
</gene>
<dbReference type="PROSITE" id="PS51186">
    <property type="entry name" value="GNAT"/>
    <property type="match status" value="1"/>
</dbReference>
<dbReference type="Pfam" id="PF13302">
    <property type="entry name" value="Acetyltransf_3"/>
    <property type="match status" value="1"/>
</dbReference>
<dbReference type="InterPro" id="IPR000182">
    <property type="entry name" value="GNAT_dom"/>
</dbReference>
<accession>A0A2W5QT21</accession>
<proteinExistence type="predicted"/>